<dbReference type="InterPro" id="IPR000362">
    <property type="entry name" value="Fumarate_lyase_fam"/>
</dbReference>
<dbReference type="Gene3D" id="1.20.200.10">
    <property type="entry name" value="Fumarase/aspartase (Central domain)"/>
    <property type="match status" value="1"/>
</dbReference>
<dbReference type="InterPro" id="IPR029419">
    <property type="entry name" value="Arg_succ_lyase_C"/>
</dbReference>
<dbReference type="GO" id="GO:0042450">
    <property type="term" value="P:L-arginine biosynthetic process via ornithine"/>
    <property type="evidence" value="ECO:0007669"/>
    <property type="project" value="UniProtKB-UniRule"/>
</dbReference>
<dbReference type="CDD" id="cd01359">
    <property type="entry name" value="Argininosuccinate_lyase"/>
    <property type="match status" value="1"/>
</dbReference>
<dbReference type="FunFam" id="1.20.200.10:FF:000002">
    <property type="entry name" value="Argininosuccinate lyase"/>
    <property type="match status" value="1"/>
</dbReference>
<dbReference type="NCBIfam" id="TIGR00838">
    <property type="entry name" value="argH"/>
    <property type="match status" value="1"/>
</dbReference>
<accession>A0A1F5YTK2</accession>
<dbReference type="PANTHER" id="PTHR43814">
    <property type="entry name" value="ARGININOSUCCINATE LYASE"/>
    <property type="match status" value="1"/>
</dbReference>
<sequence length="462" mass="51150">MTKKKQNPWGGRFSGGMDRLMERYNASISFDRRLWREDIEGSRAYAEALKRAGVLSGQECAALLKGLAEVAAEIEAGKFAWSEADEDIHMAVERRLTEIAGPVGGKLHTGRSRNDQVATDMRLWLRGAVAELRQELRTLQQALLEQARPRLKTLMPGFTHLQQAQPISAAHYLLSFFWMFERDRGRFSDLALRADELPLGSGALAGSTVGIDREWLARRLGFARVSRNSLDAVSDRDFGAEFISAAALAMLHLSRLAEDLIIYSSSGFRFVKLSDAYTTGSSLMPQKKNPDALELARGKTGRVIGNLTGLLATLKGLPSTYNKDLQEDKEPLFDTFDTLADSLRIIAGVVATLEFQPEAMEAFLDDFLLATDLADYLVRKGLPFRQAHETVGGLVLECEKRKCGLRELPLQVYRKRNALFAEDVKEALDFSASLAVRKATGGTAPAAVRKQIRQAEAALKKD</sequence>
<dbReference type="GO" id="GO:0004056">
    <property type="term" value="F:argininosuccinate lyase activity"/>
    <property type="evidence" value="ECO:0007669"/>
    <property type="project" value="UniProtKB-UniRule"/>
</dbReference>
<comment type="catalytic activity">
    <reaction evidence="5">
        <text>2-(N(omega)-L-arginino)succinate = fumarate + L-arginine</text>
        <dbReference type="Rhea" id="RHEA:24020"/>
        <dbReference type="ChEBI" id="CHEBI:29806"/>
        <dbReference type="ChEBI" id="CHEBI:32682"/>
        <dbReference type="ChEBI" id="CHEBI:57472"/>
        <dbReference type="EC" id="4.3.2.1"/>
    </reaction>
</comment>
<protein>
    <recommendedName>
        <fullName evidence="2 5">Argininosuccinate lyase</fullName>
        <shortName evidence="5">ASAL</shortName>
        <ecNumber evidence="2 5">4.3.2.1</ecNumber>
    </recommendedName>
    <alternativeName>
        <fullName evidence="5">Arginosuccinase</fullName>
    </alternativeName>
</protein>
<proteinExistence type="inferred from homology"/>
<dbReference type="FunFam" id="1.10.275.10:FF:000002">
    <property type="entry name" value="Argininosuccinate lyase"/>
    <property type="match status" value="1"/>
</dbReference>
<evidence type="ECO:0000256" key="2">
    <source>
        <dbReference type="ARBA" id="ARBA00012338"/>
    </source>
</evidence>
<dbReference type="InterPro" id="IPR008948">
    <property type="entry name" value="L-Aspartase-like"/>
</dbReference>
<dbReference type="Gene3D" id="1.10.40.30">
    <property type="entry name" value="Fumarase/aspartase (C-terminal domain)"/>
    <property type="match status" value="1"/>
</dbReference>
<dbReference type="PROSITE" id="PS00163">
    <property type="entry name" value="FUMARATE_LYASES"/>
    <property type="match status" value="1"/>
</dbReference>
<dbReference type="HAMAP" id="MF_00006">
    <property type="entry name" value="Arg_succ_lyase"/>
    <property type="match status" value="1"/>
</dbReference>
<evidence type="ECO:0000259" key="6">
    <source>
        <dbReference type="Pfam" id="PF00206"/>
    </source>
</evidence>
<dbReference type="Gene3D" id="1.10.275.10">
    <property type="entry name" value="Fumarase/aspartase (N-terminal domain)"/>
    <property type="match status" value="1"/>
</dbReference>
<dbReference type="InterPro" id="IPR009049">
    <property type="entry name" value="Argininosuccinate_lyase"/>
</dbReference>
<dbReference type="GO" id="GO:0005829">
    <property type="term" value="C:cytosol"/>
    <property type="evidence" value="ECO:0007669"/>
    <property type="project" value="TreeGrafter"/>
</dbReference>
<dbReference type="UniPathway" id="UPA00068">
    <property type="reaction ID" value="UER00114"/>
</dbReference>
<evidence type="ECO:0000256" key="5">
    <source>
        <dbReference type="HAMAP-Rule" id="MF_00006"/>
    </source>
</evidence>
<dbReference type="InterPro" id="IPR020557">
    <property type="entry name" value="Fumarate_lyase_CS"/>
</dbReference>
<dbReference type="PRINTS" id="PR00149">
    <property type="entry name" value="FUMRATELYASE"/>
</dbReference>
<comment type="pathway">
    <text evidence="1 5">Amino-acid biosynthesis; L-arginine biosynthesis; L-arginine from L-ornithine and carbamoyl phosphate: step 3/3.</text>
</comment>
<organism evidence="8 9">
    <name type="scientific">Candidatus Glassbacteria bacterium RIFCSPLOWO2_12_FULL_58_11</name>
    <dbReference type="NCBI Taxonomy" id="1817867"/>
    <lineage>
        <taxon>Bacteria</taxon>
        <taxon>Candidatus Glassiibacteriota</taxon>
    </lineage>
</organism>
<dbReference type="FunFam" id="1.10.40.30:FF:000001">
    <property type="entry name" value="Argininosuccinate lyase"/>
    <property type="match status" value="1"/>
</dbReference>
<dbReference type="STRING" id="1817867.A3F83_16105"/>
<evidence type="ECO:0000313" key="9">
    <source>
        <dbReference type="Proteomes" id="UP000179129"/>
    </source>
</evidence>
<dbReference type="SUPFAM" id="SSF48557">
    <property type="entry name" value="L-aspartase-like"/>
    <property type="match status" value="1"/>
</dbReference>
<dbReference type="Pfam" id="PF00206">
    <property type="entry name" value="Lyase_1"/>
    <property type="match status" value="1"/>
</dbReference>
<feature type="domain" description="Argininosuccinate lyase C-terminal" evidence="7">
    <location>
        <begin position="367"/>
        <end position="434"/>
    </location>
</feature>
<name>A0A1F5YTK2_9BACT</name>
<dbReference type="InterPro" id="IPR024083">
    <property type="entry name" value="Fumarase/histidase_N"/>
</dbReference>
<comment type="subcellular location">
    <subcellularLocation>
        <location evidence="5">Cytoplasm</location>
    </subcellularLocation>
</comment>
<keyword evidence="3 5" id="KW-0055">Arginine biosynthesis</keyword>
<keyword evidence="4 5" id="KW-0028">Amino-acid biosynthesis</keyword>
<reference evidence="8 9" key="1">
    <citation type="journal article" date="2016" name="Nat. Commun.">
        <title>Thousands of microbial genomes shed light on interconnected biogeochemical processes in an aquifer system.</title>
        <authorList>
            <person name="Anantharaman K."/>
            <person name="Brown C.T."/>
            <person name="Hug L.A."/>
            <person name="Sharon I."/>
            <person name="Castelle C.J."/>
            <person name="Probst A.J."/>
            <person name="Thomas B.C."/>
            <person name="Singh A."/>
            <person name="Wilkins M.J."/>
            <person name="Karaoz U."/>
            <person name="Brodie E.L."/>
            <person name="Williams K.H."/>
            <person name="Hubbard S.S."/>
            <person name="Banfield J.F."/>
        </authorList>
    </citation>
    <scope>NUCLEOTIDE SEQUENCE [LARGE SCALE GENOMIC DNA]</scope>
</reference>
<evidence type="ECO:0000256" key="3">
    <source>
        <dbReference type="ARBA" id="ARBA00022571"/>
    </source>
</evidence>
<keyword evidence="5" id="KW-0963">Cytoplasm</keyword>
<evidence type="ECO:0000259" key="7">
    <source>
        <dbReference type="Pfam" id="PF14698"/>
    </source>
</evidence>
<evidence type="ECO:0000256" key="4">
    <source>
        <dbReference type="ARBA" id="ARBA00022605"/>
    </source>
</evidence>
<feature type="domain" description="Fumarate lyase N-terminal" evidence="6">
    <location>
        <begin position="11"/>
        <end position="305"/>
    </location>
</feature>
<gene>
    <name evidence="5" type="primary">argH</name>
    <name evidence="8" type="ORF">A3F83_16105</name>
</gene>
<dbReference type="Pfam" id="PF14698">
    <property type="entry name" value="ASL_C2"/>
    <property type="match status" value="1"/>
</dbReference>
<comment type="similarity">
    <text evidence="5">Belongs to the lyase 1 family. Argininosuccinate lyase subfamily.</text>
</comment>
<comment type="caution">
    <text evidence="8">The sequence shown here is derived from an EMBL/GenBank/DDBJ whole genome shotgun (WGS) entry which is preliminary data.</text>
</comment>
<dbReference type="EMBL" id="MFIX01000143">
    <property type="protein sequence ID" value="OGG03444.1"/>
    <property type="molecule type" value="Genomic_DNA"/>
</dbReference>
<dbReference type="AlphaFoldDB" id="A0A1F5YTK2"/>
<dbReference type="PANTHER" id="PTHR43814:SF1">
    <property type="entry name" value="ARGININOSUCCINATE LYASE"/>
    <property type="match status" value="1"/>
</dbReference>
<evidence type="ECO:0000256" key="1">
    <source>
        <dbReference type="ARBA" id="ARBA00004941"/>
    </source>
</evidence>
<dbReference type="InterPro" id="IPR022761">
    <property type="entry name" value="Fumarate_lyase_N"/>
</dbReference>
<keyword evidence="5 8" id="KW-0456">Lyase</keyword>
<evidence type="ECO:0000313" key="8">
    <source>
        <dbReference type="EMBL" id="OGG03444.1"/>
    </source>
</evidence>
<dbReference type="EC" id="4.3.2.1" evidence="2 5"/>
<dbReference type="Proteomes" id="UP000179129">
    <property type="component" value="Unassembled WGS sequence"/>
</dbReference>
<dbReference type="PRINTS" id="PR00145">
    <property type="entry name" value="ARGSUCLYASE"/>
</dbReference>